<keyword evidence="1" id="KW-0812">Transmembrane</keyword>
<feature type="transmembrane region" description="Helical" evidence="1">
    <location>
        <begin position="307"/>
        <end position="326"/>
    </location>
</feature>
<proteinExistence type="predicted"/>
<feature type="transmembrane region" description="Helical" evidence="1">
    <location>
        <begin position="175"/>
        <end position="202"/>
    </location>
</feature>
<feature type="transmembrane region" description="Helical" evidence="1">
    <location>
        <begin position="440"/>
        <end position="459"/>
    </location>
</feature>
<name>A0A5N5UC88_9EURY</name>
<evidence type="ECO:0000313" key="5">
    <source>
        <dbReference type="Proteomes" id="UP000326865"/>
    </source>
</evidence>
<keyword evidence="1" id="KW-0472">Membrane</keyword>
<protein>
    <recommendedName>
        <fullName evidence="6">ABC-2 type transport system permease protein</fullName>
    </recommendedName>
</protein>
<evidence type="ECO:0000256" key="1">
    <source>
        <dbReference type="SAM" id="Phobius"/>
    </source>
</evidence>
<keyword evidence="1" id="KW-1133">Transmembrane helix</keyword>
<accession>A0A5N5UC88</accession>
<feature type="transmembrane region" description="Helical" evidence="1">
    <location>
        <begin position="147"/>
        <end position="168"/>
    </location>
</feature>
<accession>A0A5N5UMT4</accession>
<dbReference type="Proteomes" id="UP000326865">
    <property type="component" value="Unassembled WGS sequence"/>
</dbReference>
<dbReference type="RefSeq" id="WP_152133690.1">
    <property type="nucleotide sequence ID" value="NZ_QKKZ01000001.1"/>
</dbReference>
<dbReference type="AlphaFoldDB" id="A0A5N5UC88"/>
<feature type="transmembrane region" description="Helical" evidence="1">
    <location>
        <begin position="347"/>
        <end position="371"/>
    </location>
</feature>
<sequence>MVSVRYLFDQLLREEWRMHARLFGGWRFAAFPVFLAALAAGTATFFALAGSETETLLAGLHVVVALVGLQVGSIGLVGRDALGDLLGDVTLLVFSARTLPVSERRLLAVFVVKDVLYYALLFIAPLVVGVAPLVVLTDLSVAVLPRLLASAWLAFAFGVGTSLLLVGLATRSRLLAALVGVAALAGGSLRPGLVVAFTPFGLYADPSYFRLAVSVTVPLLAAVVGFSLFEFDRTGTTRTAGNQFRRLTGLFGARDEQGLLAKSLLDVARSSGSLWKVLLSQGLIFGVVAILLGYIPDILVGVRPSPGLTLGSVLALGAFTTYNWLCQYDDAAFFGTYPIDLARVFEAKLWAFLLLAVPAGGFYLALGTVVFGPTSLLVGATVYVPVAVYVFGVTAYVAGLRPTELLFDTPVFMLFSGAVMAVLLPLVVLAIAYPLAPTRISVAAVGLSLVAGLLGVVGYRRAGPKWTRRARAGDL</sequence>
<evidence type="ECO:0000313" key="4">
    <source>
        <dbReference type="Proteomes" id="UP000326207"/>
    </source>
</evidence>
<dbReference type="EMBL" id="QKKZ01000001">
    <property type="protein sequence ID" value="KAB7516147.1"/>
    <property type="molecule type" value="Genomic_DNA"/>
</dbReference>
<feature type="transmembrane region" description="Helical" evidence="1">
    <location>
        <begin position="208"/>
        <end position="229"/>
    </location>
</feature>
<feature type="transmembrane region" description="Helical" evidence="1">
    <location>
        <begin position="411"/>
        <end position="434"/>
    </location>
</feature>
<evidence type="ECO:0000313" key="3">
    <source>
        <dbReference type="EMBL" id="KAB7520230.1"/>
    </source>
</evidence>
<feature type="transmembrane region" description="Helical" evidence="1">
    <location>
        <begin position="56"/>
        <end position="77"/>
    </location>
</feature>
<evidence type="ECO:0008006" key="6">
    <source>
        <dbReference type="Google" id="ProtNLM"/>
    </source>
</evidence>
<organism evidence="2 5">
    <name type="scientific">Halosegnis rubeus</name>
    <dbReference type="NCBI Taxonomy" id="2212850"/>
    <lineage>
        <taxon>Archaea</taxon>
        <taxon>Methanobacteriati</taxon>
        <taxon>Methanobacteriota</taxon>
        <taxon>Stenosarchaea group</taxon>
        <taxon>Halobacteria</taxon>
        <taxon>Halobacteriales</taxon>
        <taxon>Natronomonadaceae</taxon>
        <taxon>Halosegnis</taxon>
    </lineage>
</organism>
<evidence type="ECO:0000313" key="2">
    <source>
        <dbReference type="EMBL" id="KAB7516147.1"/>
    </source>
</evidence>
<feature type="transmembrane region" description="Helical" evidence="1">
    <location>
        <begin position="274"/>
        <end position="295"/>
    </location>
</feature>
<keyword evidence="5" id="KW-1185">Reference proteome</keyword>
<reference evidence="4 5" key="1">
    <citation type="submission" date="2019-10" db="EMBL/GenBank/DDBJ databases">
        <title>Unraveling microbial dark matter from salterns through culturing: the case of the genus Halosegnis.</title>
        <authorList>
            <person name="Duran-Viseras A."/>
            <person name="Andrei A.-S."/>
            <person name="Vera-Gargallo B."/>
            <person name="Ghai R."/>
            <person name="Sanchez-Porro C."/>
            <person name="Ventosa A."/>
        </authorList>
    </citation>
    <scope>NUCLEOTIDE SEQUENCE [LARGE SCALE GENOMIC DNA]</scope>
    <source>
        <strain evidence="2 5">F18-79</strain>
        <strain evidence="3 4">F19-13</strain>
    </source>
</reference>
<comment type="caution">
    <text evidence="2">The sequence shown here is derived from an EMBL/GenBank/DDBJ whole genome shotgun (WGS) entry which is preliminary data.</text>
</comment>
<dbReference type="EMBL" id="QMDY01000001">
    <property type="protein sequence ID" value="KAB7520230.1"/>
    <property type="molecule type" value="Genomic_DNA"/>
</dbReference>
<feature type="transmembrane region" description="Helical" evidence="1">
    <location>
        <begin position="28"/>
        <end position="50"/>
    </location>
</feature>
<feature type="transmembrane region" description="Helical" evidence="1">
    <location>
        <begin position="377"/>
        <end position="399"/>
    </location>
</feature>
<gene>
    <name evidence="2" type="ORF">DM867_03130</name>
    <name evidence="3" type="ORF">DP108_03000</name>
</gene>
<dbReference type="Proteomes" id="UP000326207">
    <property type="component" value="Unassembled WGS sequence"/>
</dbReference>
<feature type="transmembrane region" description="Helical" evidence="1">
    <location>
        <begin position="115"/>
        <end position="135"/>
    </location>
</feature>